<gene>
    <name evidence="1" type="ORF">LCGC14_2911330</name>
</gene>
<dbReference type="EMBL" id="LAZR01057614">
    <property type="protein sequence ID" value="KKK71694.1"/>
    <property type="molecule type" value="Genomic_DNA"/>
</dbReference>
<evidence type="ECO:0000313" key="1">
    <source>
        <dbReference type="EMBL" id="KKK71694.1"/>
    </source>
</evidence>
<dbReference type="AlphaFoldDB" id="A0A0F8ZZ61"/>
<organism evidence="1">
    <name type="scientific">marine sediment metagenome</name>
    <dbReference type="NCBI Taxonomy" id="412755"/>
    <lineage>
        <taxon>unclassified sequences</taxon>
        <taxon>metagenomes</taxon>
        <taxon>ecological metagenomes</taxon>
    </lineage>
</organism>
<proteinExistence type="predicted"/>
<sequence>PKADPNAPKSKPKPKRELLLADLPAQCNAVLNAN</sequence>
<evidence type="ECO:0008006" key="2">
    <source>
        <dbReference type="Google" id="ProtNLM"/>
    </source>
</evidence>
<comment type="caution">
    <text evidence="1">The sequence shown here is derived from an EMBL/GenBank/DDBJ whole genome shotgun (WGS) entry which is preliminary data.</text>
</comment>
<name>A0A0F8ZZ61_9ZZZZ</name>
<accession>A0A0F8ZZ61</accession>
<protein>
    <recommendedName>
        <fullName evidence="2">Penicillin-insensitive murein endopeptidase</fullName>
    </recommendedName>
</protein>
<feature type="non-terminal residue" evidence="1">
    <location>
        <position position="1"/>
    </location>
</feature>
<reference evidence="1" key="1">
    <citation type="journal article" date="2015" name="Nature">
        <title>Complex archaea that bridge the gap between prokaryotes and eukaryotes.</title>
        <authorList>
            <person name="Spang A."/>
            <person name="Saw J.H."/>
            <person name="Jorgensen S.L."/>
            <person name="Zaremba-Niedzwiedzka K."/>
            <person name="Martijn J."/>
            <person name="Lind A.E."/>
            <person name="van Eijk R."/>
            <person name="Schleper C."/>
            <person name="Guy L."/>
            <person name="Ettema T.J."/>
        </authorList>
    </citation>
    <scope>NUCLEOTIDE SEQUENCE</scope>
</reference>